<evidence type="ECO:0000256" key="1">
    <source>
        <dbReference type="ARBA" id="ARBA00023015"/>
    </source>
</evidence>
<proteinExistence type="predicted"/>
<evidence type="ECO:0000313" key="5">
    <source>
        <dbReference type="Proteomes" id="UP000634229"/>
    </source>
</evidence>
<dbReference type="InterPro" id="IPR036390">
    <property type="entry name" value="WH_DNA-bd_sf"/>
</dbReference>
<keyword evidence="5" id="KW-1185">Reference proteome</keyword>
<evidence type="ECO:0000259" key="3">
    <source>
        <dbReference type="PROSITE" id="PS51077"/>
    </source>
</evidence>
<dbReference type="SUPFAM" id="SSF46785">
    <property type="entry name" value="Winged helix' DNA-binding domain"/>
    <property type="match status" value="1"/>
</dbReference>
<dbReference type="InterPro" id="IPR050707">
    <property type="entry name" value="HTH_MetabolicPath_Reg"/>
</dbReference>
<dbReference type="PROSITE" id="PS51077">
    <property type="entry name" value="HTH_ICLR"/>
    <property type="match status" value="1"/>
</dbReference>
<dbReference type="PANTHER" id="PTHR30136">
    <property type="entry name" value="HELIX-TURN-HELIX TRANSCRIPTIONAL REGULATOR, ICLR FAMILY"/>
    <property type="match status" value="1"/>
</dbReference>
<dbReference type="SUPFAM" id="SSF55781">
    <property type="entry name" value="GAF domain-like"/>
    <property type="match status" value="1"/>
</dbReference>
<evidence type="ECO:0000313" key="4">
    <source>
        <dbReference type="EMBL" id="MBL1097940.1"/>
    </source>
</evidence>
<evidence type="ECO:0000256" key="2">
    <source>
        <dbReference type="ARBA" id="ARBA00023163"/>
    </source>
</evidence>
<sequence>MLARGLCVLRSFRPGEPELPFSEIARRAEMPKATAHRIIAELVKEGMLERGERGLRLGMGLFMLGARVPRQLMLRNIAVPYAKQLHRITRGSAFVFIADPTGPDAVLVDTVRRTHGPDHGPGHGLAMEEMRASDRAATRIFHAFGAEDDTVVRGRAVHRDAETARARHQGFAAVRGASGAVGVAAPVLTAAGAAAGALAVAGPRARLEVAMAAAHLKTACAAVSRAMQRDPELVTAS</sequence>
<dbReference type="InterPro" id="IPR029016">
    <property type="entry name" value="GAF-like_dom_sf"/>
</dbReference>
<dbReference type="Pfam" id="PF09339">
    <property type="entry name" value="HTH_IclR"/>
    <property type="match status" value="1"/>
</dbReference>
<organism evidence="4 5">
    <name type="scientific">Streptomyces coffeae</name>
    <dbReference type="NCBI Taxonomy" id="621382"/>
    <lineage>
        <taxon>Bacteria</taxon>
        <taxon>Bacillati</taxon>
        <taxon>Actinomycetota</taxon>
        <taxon>Actinomycetes</taxon>
        <taxon>Kitasatosporales</taxon>
        <taxon>Streptomycetaceae</taxon>
        <taxon>Streptomyces</taxon>
    </lineage>
</organism>
<accession>A0ABS1NCX9</accession>
<dbReference type="PANTHER" id="PTHR30136:SF24">
    <property type="entry name" value="HTH-TYPE TRANSCRIPTIONAL REPRESSOR ALLR"/>
    <property type="match status" value="1"/>
</dbReference>
<dbReference type="EMBL" id="JAERRF010000007">
    <property type="protein sequence ID" value="MBL1097940.1"/>
    <property type="molecule type" value="Genomic_DNA"/>
</dbReference>
<name>A0ABS1NCX9_9ACTN</name>
<dbReference type="Gene3D" id="3.30.450.40">
    <property type="match status" value="1"/>
</dbReference>
<dbReference type="InterPro" id="IPR005471">
    <property type="entry name" value="Tscrpt_reg_IclR_N"/>
</dbReference>
<dbReference type="InterPro" id="IPR036388">
    <property type="entry name" value="WH-like_DNA-bd_sf"/>
</dbReference>
<reference evidence="4 5" key="1">
    <citation type="submission" date="2021-01" db="EMBL/GenBank/DDBJ databases">
        <title>WGS of actinomycetes isolated from Thailand.</title>
        <authorList>
            <person name="Thawai C."/>
        </authorList>
    </citation>
    <scope>NUCLEOTIDE SEQUENCE [LARGE SCALE GENOMIC DNA]</scope>
    <source>
        <strain evidence="4 5">CA1R205</strain>
    </source>
</reference>
<dbReference type="Gene3D" id="1.10.10.10">
    <property type="entry name" value="Winged helix-like DNA-binding domain superfamily/Winged helix DNA-binding domain"/>
    <property type="match status" value="1"/>
</dbReference>
<comment type="caution">
    <text evidence="4">The sequence shown here is derived from an EMBL/GenBank/DDBJ whole genome shotgun (WGS) entry which is preliminary data.</text>
</comment>
<keyword evidence="1" id="KW-0805">Transcription regulation</keyword>
<dbReference type="SMART" id="SM00346">
    <property type="entry name" value="HTH_ICLR"/>
    <property type="match status" value="1"/>
</dbReference>
<keyword evidence="2" id="KW-0804">Transcription</keyword>
<protein>
    <submittedName>
        <fullName evidence="4">Helix-turn-helix domain-containing protein</fullName>
    </submittedName>
</protein>
<feature type="domain" description="HTH iclR-type" evidence="3">
    <location>
        <begin position="1"/>
        <end position="66"/>
    </location>
</feature>
<dbReference type="Proteomes" id="UP000634229">
    <property type="component" value="Unassembled WGS sequence"/>
</dbReference>
<gene>
    <name evidence="4" type="ORF">JK363_14905</name>
</gene>